<dbReference type="InterPro" id="IPR011990">
    <property type="entry name" value="TPR-like_helical_dom_sf"/>
</dbReference>
<evidence type="ECO:0000313" key="3">
    <source>
        <dbReference type="EMBL" id="MFB2894653.1"/>
    </source>
</evidence>
<evidence type="ECO:0000313" key="4">
    <source>
        <dbReference type="Proteomes" id="UP001576784"/>
    </source>
</evidence>
<dbReference type="PROSITE" id="PS50005">
    <property type="entry name" value="TPR"/>
    <property type="match status" value="1"/>
</dbReference>
<sequence>MNEEQYQPYLNLIDVLLRCSDGEEAAILNANQDLINAELVQIMLQIAANLKVQGNIDASNRLRNIAVQLLVAMGNYFLQNQNLSQAREFYEQSLTIVKQIDTNIGRFLQVDILNNLGNSYHPPHDWNLGKAIDVCKKSLDIAKEIGYRHGEAIALTCIGKVHYSAPREWRNFPEAIRCYEQAKTIFQETGNLQGELNALYHLQDSYNYTSNYAQAIECNQRRLSIARDLNDSLLEAGALFDLGRSYDALGHLQKEKAKNYYEQSLEIAKIIDSESCWLQIRSLQGLGSYYRVKGYLADAKKNYQKSLEIAENIGEKQGQANALQDLAEIYYDEGNLEQAWNYNEQSLELKQKLGDQIGTGNSIGFRGSICLVRGQYIEALKHFEQSLIIMEQLKNFSGKASTLTDIGLAYLYLNQIEEAENRLREGIELWERVRGRLGERDDFKVSIFEQQARTYHLLQAALIDQEKPLAALEIAERGRARALVELLSKELEGQLAEKTEITSPTLQQIQQIAKEQNATLVEYSILWSTLFIWVIKPTGEIAFRHVNLKPLLQEFNTSLEDLVAIARQSIGVRETRFVGSAEKEVYSEVDREKRLDQLYQILIEPIADLLPKDADERVIFIPQNSLFLVPFPALTDASGKYLIERHTILTAPSIQVLELTRKHQQRVQEVTGNDVLLVGNPTMPFFKSHQLSSLPGAQQEAEDIAPLLKTKALIGDEATKVAIVERMPTARIIHLATHGLLDEAEESKVPGAIALAPSQTDDGWLTATEIINLKMLKAELVVLSACNTGQGRLTGDGVIGLSRSFISRGVPSVIASLWSVPDAPTASFMVEFYQNLQRRLDKAQALRQAMLTIKAKHPNPANWAAFTLIGEAEQALFQETA</sequence>
<dbReference type="RefSeq" id="WP_413264298.1">
    <property type="nucleotide sequence ID" value="NZ_JBHFNR010000121.1"/>
</dbReference>
<dbReference type="Pfam" id="PF12770">
    <property type="entry name" value="CHAT"/>
    <property type="match status" value="1"/>
</dbReference>
<dbReference type="InterPro" id="IPR024983">
    <property type="entry name" value="CHAT_dom"/>
</dbReference>
<dbReference type="SUPFAM" id="SSF48452">
    <property type="entry name" value="TPR-like"/>
    <property type="match status" value="2"/>
</dbReference>
<protein>
    <submittedName>
        <fullName evidence="3">CHAT domain-containing protein</fullName>
    </submittedName>
</protein>
<dbReference type="Pfam" id="PF13424">
    <property type="entry name" value="TPR_12"/>
    <property type="match status" value="2"/>
</dbReference>
<comment type="caution">
    <text evidence="3">The sequence shown here is derived from an EMBL/GenBank/DDBJ whole genome shotgun (WGS) entry which is preliminary data.</text>
</comment>
<reference evidence="3 4" key="1">
    <citation type="submission" date="2024-09" db="EMBL/GenBank/DDBJ databases">
        <title>Floridaenema gen nov. (Aerosakkonemataceae, Aerosakkonematales ord. nov., Cyanobacteria) from benthic tropical and subtropical fresh waters, with the description of four new species.</title>
        <authorList>
            <person name="Moretto J.A."/>
            <person name="Berthold D.E."/>
            <person name="Lefler F.W."/>
            <person name="Huang I.-S."/>
            <person name="Laughinghouse H. IV."/>
        </authorList>
    </citation>
    <scope>NUCLEOTIDE SEQUENCE [LARGE SCALE GENOMIC DNA]</scope>
    <source>
        <strain evidence="3 4">BLCC-F50</strain>
    </source>
</reference>
<evidence type="ECO:0000256" key="1">
    <source>
        <dbReference type="PROSITE-ProRule" id="PRU00339"/>
    </source>
</evidence>
<evidence type="ECO:0000259" key="2">
    <source>
        <dbReference type="Pfam" id="PF12770"/>
    </source>
</evidence>
<organism evidence="3 4">
    <name type="scientific">Floridaenema flaviceps BLCC-F50</name>
    <dbReference type="NCBI Taxonomy" id="3153642"/>
    <lineage>
        <taxon>Bacteria</taxon>
        <taxon>Bacillati</taxon>
        <taxon>Cyanobacteriota</taxon>
        <taxon>Cyanophyceae</taxon>
        <taxon>Oscillatoriophycideae</taxon>
        <taxon>Aerosakkonematales</taxon>
        <taxon>Aerosakkonemataceae</taxon>
        <taxon>Floridanema</taxon>
        <taxon>Floridanema flaviceps</taxon>
    </lineage>
</organism>
<feature type="repeat" description="TPR" evidence="1">
    <location>
        <begin position="320"/>
        <end position="353"/>
    </location>
</feature>
<dbReference type="PANTHER" id="PTHR10098">
    <property type="entry name" value="RAPSYN-RELATED"/>
    <property type="match status" value="1"/>
</dbReference>
<keyword evidence="1" id="KW-0802">TPR repeat</keyword>
<name>A0ABV4XSH9_9CYAN</name>
<dbReference type="PANTHER" id="PTHR10098:SF108">
    <property type="entry name" value="TETRATRICOPEPTIDE REPEAT PROTEIN 28"/>
    <property type="match status" value="1"/>
</dbReference>
<feature type="domain" description="CHAT" evidence="2">
    <location>
        <begin position="593"/>
        <end position="871"/>
    </location>
</feature>
<gene>
    <name evidence="3" type="ORF">ACE1CI_17230</name>
</gene>
<accession>A0ABV4XSH9</accession>
<dbReference type="EMBL" id="JBHFNR010000121">
    <property type="protein sequence ID" value="MFB2894653.1"/>
    <property type="molecule type" value="Genomic_DNA"/>
</dbReference>
<keyword evidence="4" id="KW-1185">Reference proteome</keyword>
<proteinExistence type="predicted"/>
<dbReference type="Proteomes" id="UP001576784">
    <property type="component" value="Unassembled WGS sequence"/>
</dbReference>
<dbReference type="SMART" id="SM00028">
    <property type="entry name" value="TPR"/>
    <property type="match status" value="9"/>
</dbReference>
<dbReference type="Pfam" id="PF13181">
    <property type="entry name" value="TPR_8"/>
    <property type="match status" value="1"/>
</dbReference>
<dbReference type="InterPro" id="IPR019734">
    <property type="entry name" value="TPR_rpt"/>
</dbReference>
<dbReference type="Gene3D" id="1.25.40.10">
    <property type="entry name" value="Tetratricopeptide repeat domain"/>
    <property type="match status" value="2"/>
</dbReference>